<keyword evidence="6 9" id="KW-0255">Endonuclease</keyword>
<feature type="binding site" evidence="9">
    <location>
        <position position="46"/>
    </location>
    <ligand>
        <name>Mg(2+)</name>
        <dbReference type="ChEBI" id="CHEBI:18420"/>
    </ligand>
</feature>
<keyword evidence="9" id="KW-0819">tRNA processing</keyword>
<proteinExistence type="inferred from homology"/>
<dbReference type="Gene3D" id="3.30.160.20">
    <property type="match status" value="1"/>
</dbReference>
<dbReference type="PROSITE" id="PS50137">
    <property type="entry name" value="DS_RBD"/>
    <property type="match status" value="1"/>
</dbReference>
<evidence type="ECO:0000256" key="5">
    <source>
        <dbReference type="ARBA" id="ARBA00022722"/>
    </source>
</evidence>
<dbReference type="EC" id="3.1.26.3" evidence="9"/>
<dbReference type="GO" id="GO:0004525">
    <property type="term" value="F:ribonuclease III activity"/>
    <property type="evidence" value="ECO:0007669"/>
    <property type="project" value="UniProtKB-UniRule"/>
</dbReference>
<dbReference type="Proteomes" id="UP000178975">
    <property type="component" value="Unassembled WGS sequence"/>
</dbReference>
<feature type="domain" description="RNase III" evidence="11">
    <location>
        <begin position="4"/>
        <end position="133"/>
    </location>
</feature>
<accession>A0A1F6YVX2</accession>
<dbReference type="PANTHER" id="PTHR11207:SF0">
    <property type="entry name" value="RIBONUCLEASE 3"/>
    <property type="match status" value="1"/>
</dbReference>
<feature type="binding site" evidence="9">
    <location>
        <position position="122"/>
    </location>
    <ligand>
        <name>Mg(2+)</name>
        <dbReference type="ChEBI" id="CHEBI:18420"/>
    </ligand>
</feature>
<evidence type="ECO:0000313" key="12">
    <source>
        <dbReference type="EMBL" id="OGJ10549.1"/>
    </source>
</evidence>
<dbReference type="SUPFAM" id="SSF69065">
    <property type="entry name" value="RNase III domain-like"/>
    <property type="match status" value="1"/>
</dbReference>
<comment type="caution">
    <text evidence="12">The sequence shown here is derived from an EMBL/GenBank/DDBJ whole genome shotgun (WGS) entry which is preliminary data.</text>
</comment>
<evidence type="ECO:0000313" key="13">
    <source>
        <dbReference type="Proteomes" id="UP000178975"/>
    </source>
</evidence>
<dbReference type="PROSITE" id="PS00517">
    <property type="entry name" value="RNASE_3_1"/>
    <property type="match status" value="1"/>
</dbReference>
<protein>
    <recommendedName>
        <fullName evidence="9">Ribonuclease 3</fullName>
        <ecNumber evidence="9">3.1.26.3</ecNumber>
    </recommendedName>
    <alternativeName>
        <fullName evidence="9">Ribonuclease III</fullName>
        <shortName evidence="9">RNase III</shortName>
    </alternativeName>
</protein>
<dbReference type="InterPro" id="IPR011907">
    <property type="entry name" value="RNase_III"/>
</dbReference>
<comment type="catalytic activity">
    <reaction evidence="1 9">
        <text>Endonucleolytic cleavage to 5'-phosphomonoester.</text>
        <dbReference type="EC" id="3.1.26.3"/>
    </reaction>
</comment>
<keyword evidence="9" id="KW-0479">Metal-binding</keyword>
<evidence type="ECO:0000256" key="2">
    <source>
        <dbReference type="ARBA" id="ARBA00010183"/>
    </source>
</evidence>
<dbReference type="PROSITE" id="PS50142">
    <property type="entry name" value="RNASE_3_2"/>
    <property type="match status" value="1"/>
</dbReference>
<dbReference type="Pfam" id="PF00035">
    <property type="entry name" value="dsrm"/>
    <property type="match status" value="1"/>
</dbReference>
<dbReference type="EMBL" id="MFWE01000010">
    <property type="protein sequence ID" value="OGJ10549.1"/>
    <property type="molecule type" value="Genomic_DNA"/>
</dbReference>
<organism evidence="12 13">
    <name type="scientific">Candidatus Nomurabacteria bacterium RIFOXYC2_FULL_36_19</name>
    <dbReference type="NCBI Taxonomy" id="1801806"/>
    <lineage>
        <taxon>Bacteria</taxon>
        <taxon>Candidatus Nomuraibacteriota</taxon>
    </lineage>
</organism>
<dbReference type="SUPFAM" id="SSF54768">
    <property type="entry name" value="dsRNA-binding domain-like"/>
    <property type="match status" value="1"/>
</dbReference>
<sequence length="231" mass="26282">MINFSNFEKKTKIIFKNKKLLEQAFIHRSYINENPSTNLSHNERLEFLGDAVLELIVTDFLYKKYSSYTEGELTALRSALVNAVIISEIASNVGMNDYLLLSKGEAKDNGKARQYILANTYEAYIGALYLDQGIEMVDKFIHKTLLPKTEEIVIKKLWRDAKSLVQEKAQEFVNFTPAYKVLHESGPDHDKHFTVGIYFGPNLIAEGKGQSKQEAEQKAAEAALKVKNWLD</sequence>
<evidence type="ECO:0000256" key="1">
    <source>
        <dbReference type="ARBA" id="ARBA00000109"/>
    </source>
</evidence>
<evidence type="ECO:0000256" key="8">
    <source>
        <dbReference type="ARBA" id="ARBA00022884"/>
    </source>
</evidence>
<evidence type="ECO:0000256" key="4">
    <source>
        <dbReference type="ARBA" id="ARBA00022664"/>
    </source>
</evidence>
<comment type="similarity">
    <text evidence="2">Belongs to the ribonuclease III family.</text>
</comment>
<dbReference type="AlphaFoldDB" id="A0A1F6YVX2"/>
<keyword evidence="9" id="KW-0460">Magnesium</keyword>
<dbReference type="InterPro" id="IPR000999">
    <property type="entry name" value="RNase_III_dom"/>
</dbReference>
<dbReference type="CDD" id="cd00593">
    <property type="entry name" value="RIBOc"/>
    <property type="match status" value="1"/>
</dbReference>
<dbReference type="GO" id="GO:0005737">
    <property type="term" value="C:cytoplasm"/>
    <property type="evidence" value="ECO:0007669"/>
    <property type="project" value="UniProtKB-SubCell"/>
</dbReference>
<gene>
    <name evidence="9" type="primary">rnc</name>
    <name evidence="12" type="ORF">A2456_02500</name>
</gene>
<keyword evidence="3 9" id="KW-0698">rRNA processing</keyword>
<evidence type="ECO:0000256" key="6">
    <source>
        <dbReference type="ARBA" id="ARBA00022759"/>
    </source>
</evidence>
<reference evidence="12 13" key="1">
    <citation type="journal article" date="2016" name="Nat. Commun.">
        <title>Thousands of microbial genomes shed light on interconnected biogeochemical processes in an aquifer system.</title>
        <authorList>
            <person name="Anantharaman K."/>
            <person name="Brown C.T."/>
            <person name="Hug L.A."/>
            <person name="Sharon I."/>
            <person name="Castelle C.J."/>
            <person name="Probst A.J."/>
            <person name="Thomas B.C."/>
            <person name="Singh A."/>
            <person name="Wilkins M.J."/>
            <person name="Karaoz U."/>
            <person name="Brodie E.L."/>
            <person name="Williams K.H."/>
            <person name="Hubbard S.S."/>
            <person name="Banfield J.F."/>
        </authorList>
    </citation>
    <scope>NUCLEOTIDE SEQUENCE [LARGE SCALE GENOMIC DNA]</scope>
</reference>
<comment type="subunit">
    <text evidence="9">Homodimer.</text>
</comment>
<comment type="cofactor">
    <cofactor evidence="9">
        <name>Mg(2+)</name>
        <dbReference type="ChEBI" id="CHEBI:18420"/>
    </cofactor>
</comment>
<dbReference type="HAMAP" id="MF_00104">
    <property type="entry name" value="RNase_III"/>
    <property type="match status" value="1"/>
</dbReference>
<dbReference type="GO" id="GO:0010468">
    <property type="term" value="P:regulation of gene expression"/>
    <property type="evidence" value="ECO:0007669"/>
    <property type="project" value="TreeGrafter"/>
</dbReference>
<feature type="binding site" evidence="9">
    <location>
        <position position="119"/>
    </location>
    <ligand>
        <name>Mg(2+)</name>
        <dbReference type="ChEBI" id="CHEBI:18420"/>
    </ligand>
</feature>
<dbReference type="SMART" id="SM00535">
    <property type="entry name" value="RIBOc"/>
    <property type="match status" value="1"/>
</dbReference>
<keyword evidence="8 9" id="KW-0694">RNA-binding</keyword>
<feature type="active site" evidence="9">
    <location>
        <position position="50"/>
    </location>
</feature>
<feature type="active site" evidence="9">
    <location>
        <position position="122"/>
    </location>
</feature>
<dbReference type="GO" id="GO:0003725">
    <property type="term" value="F:double-stranded RNA binding"/>
    <property type="evidence" value="ECO:0007669"/>
    <property type="project" value="TreeGrafter"/>
</dbReference>
<dbReference type="SMART" id="SM00358">
    <property type="entry name" value="DSRM"/>
    <property type="match status" value="1"/>
</dbReference>
<name>A0A1F6YVX2_9BACT</name>
<dbReference type="InterPro" id="IPR014720">
    <property type="entry name" value="dsRBD_dom"/>
</dbReference>
<evidence type="ECO:0000259" key="11">
    <source>
        <dbReference type="PROSITE" id="PS50142"/>
    </source>
</evidence>
<dbReference type="GO" id="GO:0046872">
    <property type="term" value="F:metal ion binding"/>
    <property type="evidence" value="ECO:0007669"/>
    <property type="project" value="UniProtKB-KW"/>
</dbReference>
<dbReference type="InterPro" id="IPR036389">
    <property type="entry name" value="RNase_III_sf"/>
</dbReference>
<feature type="domain" description="DRBM" evidence="10">
    <location>
        <begin position="160"/>
        <end position="225"/>
    </location>
</feature>
<keyword evidence="9" id="KW-0963">Cytoplasm</keyword>
<dbReference type="GO" id="GO:0006364">
    <property type="term" value="P:rRNA processing"/>
    <property type="evidence" value="ECO:0007669"/>
    <property type="project" value="UniProtKB-UniRule"/>
</dbReference>
<comment type="subcellular location">
    <subcellularLocation>
        <location evidence="9">Cytoplasm</location>
    </subcellularLocation>
</comment>
<dbReference type="GO" id="GO:0019843">
    <property type="term" value="F:rRNA binding"/>
    <property type="evidence" value="ECO:0007669"/>
    <property type="project" value="UniProtKB-KW"/>
</dbReference>
<evidence type="ECO:0000256" key="9">
    <source>
        <dbReference type="HAMAP-Rule" id="MF_00104"/>
    </source>
</evidence>
<dbReference type="GO" id="GO:0006397">
    <property type="term" value="P:mRNA processing"/>
    <property type="evidence" value="ECO:0007669"/>
    <property type="project" value="UniProtKB-UniRule"/>
</dbReference>
<dbReference type="Gene3D" id="1.10.1520.10">
    <property type="entry name" value="Ribonuclease III domain"/>
    <property type="match status" value="1"/>
</dbReference>
<evidence type="ECO:0000259" key="10">
    <source>
        <dbReference type="PROSITE" id="PS50137"/>
    </source>
</evidence>
<keyword evidence="4 9" id="KW-0507">mRNA processing</keyword>
<evidence type="ECO:0000256" key="3">
    <source>
        <dbReference type="ARBA" id="ARBA00022552"/>
    </source>
</evidence>
<dbReference type="Pfam" id="PF14622">
    <property type="entry name" value="Ribonucleas_3_3"/>
    <property type="match status" value="1"/>
</dbReference>
<keyword evidence="7 9" id="KW-0378">Hydrolase</keyword>
<dbReference type="FunFam" id="1.10.1520.10:FF:000001">
    <property type="entry name" value="Ribonuclease 3"/>
    <property type="match status" value="1"/>
</dbReference>
<evidence type="ECO:0000256" key="7">
    <source>
        <dbReference type="ARBA" id="ARBA00022801"/>
    </source>
</evidence>
<keyword evidence="9" id="KW-0699">rRNA-binding</keyword>
<dbReference type="NCBIfam" id="TIGR02191">
    <property type="entry name" value="RNaseIII"/>
    <property type="match status" value="1"/>
</dbReference>
<keyword evidence="5 9" id="KW-0540">Nuclease</keyword>
<comment type="function">
    <text evidence="9">Digests double-stranded RNA. Involved in the processing of primary rRNA transcript to yield the immediate precursors to the large and small rRNAs (23S and 16S). Processes some mRNAs, and tRNAs when they are encoded in the rRNA operon. Processes pre-crRNA and tracrRNA of type II CRISPR loci if present in the organism.</text>
</comment>
<dbReference type="GO" id="GO:0008033">
    <property type="term" value="P:tRNA processing"/>
    <property type="evidence" value="ECO:0007669"/>
    <property type="project" value="UniProtKB-KW"/>
</dbReference>
<dbReference type="PANTHER" id="PTHR11207">
    <property type="entry name" value="RIBONUCLEASE III"/>
    <property type="match status" value="1"/>
</dbReference>